<evidence type="ECO:0000256" key="1">
    <source>
        <dbReference type="ARBA" id="ARBA00004651"/>
    </source>
</evidence>
<dbReference type="GO" id="GO:0055085">
    <property type="term" value="P:transmembrane transport"/>
    <property type="evidence" value="ECO:0007669"/>
    <property type="project" value="InterPro"/>
</dbReference>
<reference evidence="9" key="1">
    <citation type="submission" date="2021-11" db="EMBL/GenBank/DDBJ databases">
        <title>Development of a sustainable strategy for remediation of hydrocarbon-contaminated territories based on the waste exchange concept.</title>
        <authorList>
            <person name="Elkin A."/>
        </authorList>
    </citation>
    <scope>NUCLEOTIDE SEQUENCE</scope>
    <source>
        <strain evidence="9">IEGM 757</strain>
    </source>
</reference>
<dbReference type="GO" id="GO:0005886">
    <property type="term" value="C:plasma membrane"/>
    <property type="evidence" value="ECO:0007669"/>
    <property type="project" value="UniProtKB-SubCell"/>
</dbReference>
<comment type="subcellular location">
    <subcellularLocation>
        <location evidence="1 7">Cell membrane</location>
        <topology evidence="1 7">Multi-pass membrane protein</topology>
    </subcellularLocation>
</comment>
<dbReference type="AlphaFoldDB" id="A0AAW4XLS1"/>
<evidence type="ECO:0000256" key="5">
    <source>
        <dbReference type="ARBA" id="ARBA00022989"/>
    </source>
</evidence>
<dbReference type="PANTHER" id="PTHR30151">
    <property type="entry name" value="ALKANE SULFONATE ABC TRANSPORTER-RELATED, MEMBRANE SUBUNIT"/>
    <property type="match status" value="1"/>
</dbReference>
<accession>A0AAW4XLS1</accession>
<dbReference type="Pfam" id="PF00528">
    <property type="entry name" value="BPD_transp_1"/>
    <property type="match status" value="1"/>
</dbReference>
<comment type="similarity">
    <text evidence="7">Belongs to the binding-protein-dependent transport system permease family.</text>
</comment>
<dbReference type="InterPro" id="IPR000515">
    <property type="entry name" value="MetI-like"/>
</dbReference>
<feature type="transmembrane region" description="Helical" evidence="7">
    <location>
        <begin position="153"/>
        <end position="172"/>
    </location>
</feature>
<feature type="domain" description="ABC transmembrane type-1" evidence="8">
    <location>
        <begin position="87"/>
        <end position="267"/>
    </location>
</feature>
<evidence type="ECO:0000256" key="4">
    <source>
        <dbReference type="ARBA" id="ARBA00022692"/>
    </source>
</evidence>
<dbReference type="Gene3D" id="1.10.3720.10">
    <property type="entry name" value="MetI-like"/>
    <property type="match status" value="1"/>
</dbReference>
<dbReference type="InterPro" id="IPR035906">
    <property type="entry name" value="MetI-like_sf"/>
</dbReference>
<evidence type="ECO:0000259" key="8">
    <source>
        <dbReference type="PROSITE" id="PS50928"/>
    </source>
</evidence>
<name>A0AAW4XLS1_RHORH</name>
<evidence type="ECO:0000256" key="6">
    <source>
        <dbReference type="ARBA" id="ARBA00023136"/>
    </source>
</evidence>
<feature type="transmembrane region" description="Helical" evidence="7">
    <location>
        <begin position="33"/>
        <end position="53"/>
    </location>
</feature>
<dbReference type="EMBL" id="JAJNCO010000025">
    <property type="protein sequence ID" value="MCD2114653.1"/>
    <property type="molecule type" value="Genomic_DNA"/>
</dbReference>
<dbReference type="PROSITE" id="PS50928">
    <property type="entry name" value="ABC_TM1"/>
    <property type="match status" value="1"/>
</dbReference>
<protein>
    <submittedName>
        <fullName evidence="9">ABC transporter permease</fullName>
    </submittedName>
</protein>
<keyword evidence="6 7" id="KW-0472">Membrane</keyword>
<evidence type="ECO:0000313" key="9">
    <source>
        <dbReference type="EMBL" id="MCD2114653.1"/>
    </source>
</evidence>
<feature type="transmembrane region" description="Helical" evidence="7">
    <location>
        <begin position="126"/>
        <end position="147"/>
    </location>
</feature>
<dbReference type="SUPFAM" id="SSF161098">
    <property type="entry name" value="MetI-like"/>
    <property type="match status" value="1"/>
</dbReference>
<sequence>MTVAEEKVATAVAAAPTQADAPAKPPSKTKRRIAVTAIQVAVVAAFLAVWEWASRTEVIDPLLFGRPSEVWTAFFDYVPSPEGLESLSATFQAVGWSFVIGSILGTVCGFILGLSKWANDVFGPFLVPLNSIPRIALAPMFIAWFGLTMNAKVFLAVTIVFFILAENARSAVQSVDTDLMTMARVVGLKGPALIWKVVLPSAVPTMFAGLRLTFTYALLGVIASEMIAATNGIGQDIVLFSSGYQINTVFAIIIELVIIAVFVNAVFQFAERRLLRWQD</sequence>
<keyword evidence="4 7" id="KW-0812">Transmembrane</keyword>
<evidence type="ECO:0000256" key="2">
    <source>
        <dbReference type="ARBA" id="ARBA00022448"/>
    </source>
</evidence>
<keyword evidence="3" id="KW-1003">Cell membrane</keyword>
<comment type="caution">
    <text evidence="9">The sequence shown here is derived from an EMBL/GenBank/DDBJ whole genome shotgun (WGS) entry which is preliminary data.</text>
</comment>
<feature type="transmembrane region" description="Helical" evidence="7">
    <location>
        <begin position="93"/>
        <end position="114"/>
    </location>
</feature>
<evidence type="ECO:0000256" key="7">
    <source>
        <dbReference type="RuleBase" id="RU363032"/>
    </source>
</evidence>
<keyword evidence="5 7" id="KW-1133">Transmembrane helix</keyword>
<keyword evidence="2 7" id="KW-0813">Transport</keyword>
<dbReference type="PANTHER" id="PTHR30151:SF20">
    <property type="entry name" value="ABC TRANSPORTER PERMEASE PROTEIN HI_0355-RELATED"/>
    <property type="match status" value="1"/>
</dbReference>
<proteinExistence type="inferred from homology"/>
<gene>
    <name evidence="9" type="ORF">LQ384_26475</name>
</gene>
<feature type="transmembrane region" description="Helical" evidence="7">
    <location>
        <begin position="193"/>
        <end position="224"/>
    </location>
</feature>
<organism evidence="9 10">
    <name type="scientific">Rhodococcus rhodochrous</name>
    <dbReference type="NCBI Taxonomy" id="1829"/>
    <lineage>
        <taxon>Bacteria</taxon>
        <taxon>Bacillati</taxon>
        <taxon>Actinomycetota</taxon>
        <taxon>Actinomycetes</taxon>
        <taxon>Mycobacteriales</taxon>
        <taxon>Nocardiaceae</taxon>
        <taxon>Rhodococcus</taxon>
    </lineage>
</organism>
<dbReference type="RefSeq" id="WP_230792624.1">
    <property type="nucleotide sequence ID" value="NZ_JAJNCO010000025.1"/>
</dbReference>
<dbReference type="CDD" id="cd06261">
    <property type="entry name" value="TM_PBP2"/>
    <property type="match status" value="1"/>
</dbReference>
<dbReference type="Proteomes" id="UP001198630">
    <property type="component" value="Unassembled WGS sequence"/>
</dbReference>
<evidence type="ECO:0000256" key="3">
    <source>
        <dbReference type="ARBA" id="ARBA00022475"/>
    </source>
</evidence>
<feature type="transmembrane region" description="Helical" evidence="7">
    <location>
        <begin position="244"/>
        <end position="267"/>
    </location>
</feature>
<evidence type="ECO:0000313" key="10">
    <source>
        <dbReference type="Proteomes" id="UP001198630"/>
    </source>
</evidence>